<evidence type="ECO:0000313" key="3">
    <source>
        <dbReference type="EMBL" id="GBL84999.1"/>
    </source>
</evidence>
<evidence type="ECO:0000313" key="4">
    <source>
        <dbReference type="Proteomes" id="UP000499080"/>
    </source>
</evidence>
<dbReference type="Pfam" id="PF23066">
    <property type="entry name" value="PH_21"/>
    <property type="match status" value="1"/>
</dbReference>
<reference evidence="3 4" key="1">
    <citation type="journal article" date="2019" name="Sci. Rep.">
        <title>Orb-weaving spider Araneus ventricosus genome elucidates the spidroin gene catalogue.</title>
        <authorList>
            <person name="Kono N."/>
            <person name="Nakamura H."/>
            <person name="Ohtoshi R."/>
            <person name="Moran D.A.P."/>
            <person name="Shinohara A."/>
            <person name="Yoshida Y."/>
            <person name="Fujiwara M."/>
            <person name="Mori M."/>
            <person name="Tomita M."/>
            <person name="Arakawa K."/>
        </authorList>
    </citation>
    <scope>NUCLEOTIDE SEQUENCE [LARGE SCALE GENOMIC DNA]</scope>
</reference>
<feature type="compositionally biased region" description="Low complexity" evidence="1">
    <location>
        <begin position="26"/>
        <end position="36"/>
    </location>
</feature>
<protein>
    <recommendedName>
        <fullName evidence="2">C-Maf-inducing protein PH domain-containing protein</fullName>
    </recommendedName>
</protein>
<feature type="compositionally biased region" description="Polar residues" evidence="1">
    <location>
        <begin position="9"/>
        <end position="25"/>
    </location>
</feature>
<evidence type="ECO:0000259" key="2">
    <source>
        <dbReference type="Pfam" id="PF23066"/>
    </source>
</evidence>
<comment type="caution">
    <text evidence="3">The sequence shown here is derived from an EMBL/GenBank/DDBJ whole genome shotgun (WGS) entry which is preliminary data.</text>
</comment>
<gene>
    <name evidence="3" type="ORF">AVEN_42245_1</name>
</gene>
<dbReference type="Proteomes" id="UP000499080">
    <property type="component" value="Unassembled WGS sequence"/>
</dbReference>
<feature type="domain" description="C-Maf-inducing protein PH" evidence="2">
    <location>
        <begin position="110"/>
        <end position="161"/>
    </location>
</feature>
<dbReference type="InterPro" id="IPR056429">
    <property type="entry name" value="PH_CMIP"/>
</dbReference>
<dbReference type="EMBL" id="BGPR01000040">
    <property type="protein sequence ID" value="GBL84999.1"/>
    <property type="molecule type" value="Genomic_DNA"/>
</dbReference>
<dbReference type="OrthoDB" id="10056090at2759"/>
<dbReference type="AlphaFoldDB" id="A0A4Y2B0N4"/>
<name>A0A4Y2B0N4_ARAVE</name>
<feature type="region of interest" description="Disordered" evidence="1">
    <location>
        <begin position="1"/>
        <end position="107"/>
    </location>
</feature>
<organism evidence="3 4">
    <name type="scientific">Araneus ventricosus</name>
    <name type="common">Orbweaver spider</name>
    <name type="synonym">Epeira ventricosa</name>
    <dbReference type="NCBI Taxonomy" id="182803"/>
    <lineage>
        <taxon>Eukaryota</taxon>
        <taxon>Metazoa</taxon>
        <taxon>Ecdysozoa</taxon>
        <taxon>Arthropoda</taxon>
        <taxon>Chelicerata</taxon>
        <taxon>Arachnida</taxon>
        <taxon>Araneae</taxon>
        <taxon>Araneomorphae</taxon>
        <taxon>Entelegynae</taxon>
        <taxon>Araneoidea</taxon>
        <taxon>Araneidae</taxon>
        <taxon>Araneus</taxon>
    </lineage>
</organism>
<accession>A0A4Y2B0N4</accession>
<proteinExistence type="predicted"/>
<sequence>MDPPPPEARNNSGVKSPVTLQISMATSSPDDSIPSTPRVPSPNFRTSNNSLNLEDPRHLLGVSNLRNLSVDSSSSSGSDPATSAGISGSRSNCCSPSRSPVPPSSPQGPRFKLVYEGLVHVCRLNHTRTVISKLLSSRFLRRWEGHHVILDDNFITSRNVSIQTRVNNYYLFINLNKILSAVAPRY</sequence>
<feature type="compositionally biased region" description="Low complexity" evidence="1">
    <location>
        <begin position="62"/>
        <end position="98"/>
    </location>
</feature>
<evidence type="ECO:0000256" key="1">
    <source>
        <dbReference type="SAM" id="MobiDB-lite"/>
    </source>
</evidence>
<keyword evidence="4" id="KW-1185">Reference proteome</keyword>
<feature type="compositionally biased region" description="Polar residues" evidence="1">
    <location>
        <begin position="43"/>
        <end position="52"/>
    </location>
</feature>